<dbReference type="InterPro" id="IPR050534">
    <property type="entry name" value="Coronavir_polyprotein_1ab"/>
</dbReference>
<dbReference type="Pfam" id="PF14490">
    <property type="entry name" value="HHH_RecD2"/>
    <property type="match status" value="1"/>
</dbReference>
<feature type="domain" description="UvrD-like helicase C-terminal" evidence="4">
    <location>
        <begin position="662"/>
        <end position="708"/>
    </location>
</feature>
<dbReference type="Pfam" id="PF13538">
    <property type="entry name" value="UvrD_C_2"/>
    <property type="match status" value="1"/>
</dbReference>
<dbReference type="NCBIfam" id="TIGR01448">
    <property type="entry name" value="recD_rel"/>
    <property type="match status" value="1"/>
</dbReference>
<keyword evidence="2 3" id="KW-0067">ATP-binding</keyword>
<evidence type="ECO:0000256" key="2">
    <source>
        <dbReference type="ARBA" id="ARBA00022840"/>
    </source>
</evidence>
<evidence type="ECO:0000256" key="3">
    <source>
        <dbReference type="HAMAP-Rule" id="MF_01488"/>
    </source>
</evidence>
<evidence type="ECO:0000313" key="8">
    <source>
        <dbReference type="EMBL" id="QNB45355.1"/>
    </source>
</evidence>
<dbReference type="GO" id="GO:0005524">
    <property type="term" value="F:ATP binding"/>
    <property type="evidence" value="ECO:0007669"/>
    <property type="project" value="UniProtKB-UniRule"/>
</dbReference>
<keyword evidence="3" id="KW-0238">DNA-binding</keyword>
<comment type="function">
    <text evidence="3">DNA-dependent ATPase and ATP-dependent 5'-3' DNA helicase. Has no activity on blunt DNA or DNA with 3'-overhangs, requires at least 10 bases of 5'-ssDNA for helicase activity.</text>
</comment>
<proteinExistence type="inferred from homology"/>
<dbReference type="CDD" id="cd18809">
    <property type="entry name" value="SF1_C_RecD"/>
    <property type="match status" value="1"/>
</dbReference>
<evidence type="ECO:0000256" key="1">
    <source>
        <dbReference type="ARBA" id="ARBA00022741"/>
    </source>
</evidence>
<dbReference type="SUPFAM" id="SSF47781">
    <property type="entry name" value="RuvA domain 2-like"/>
    <property type="match status" value="1"/>
</dbReference>
<evidence type="ECO:0000259" key="4">
    <source>
        <dbReference type="Pfam" id="PF13538"/>
    </source>
</evidence>
<dbReference type="GO" id="GO:0043139">
    <property type="term" value="F:5'-3' DNA helicase activity"/>
    <property type="evidence" value="ECO:0007669"/>
    <property type="project" value="UniProtKB-UniRule"/>
</dbReference>
<dbReference type="Gene3D" id="2.30.30.940">
    <property type="match status" value="1"/>
</dbReference>
<dbReference type="InterPro" id="IPR027417">
    <property type="entry name" value="P-loop_NTPase"/>
</dbReference>
<gene>
    <name evidence="3" type="primary">recD2</name>
    <name evidence="8" type="ORF">BR63_02930</name>
</gene>
<dbReference type="RefSeq" id="WP_034425650.1">
    <property type="nucleotide sequence ID" value="NZ_CP045798.1"/>
</dbReference>
<feature type="domain" description="ATP-dependent RecD2 DNA helicase OB-fold" evidence="7">
    <location>
        <begin position="6"/>
        <end position="80"/>
    </location>
</feature>
<dbReference type="Pfam" id="PF13604">
    <property type="entry name" value="AAA_30"/>
    <property type="match status" value="1"/>
</dbReference>
<dbReference type="Proteomes" id="UP000515847">
    <property type="component" value="Chromosome"/>
</dbReference>
<accession>A0A7G6DZV1</accession>
<dbReference type="CDD" id="cd17933">
    <property type="entry name" value="DEXSc_RecD-like"/>
    <property type="match status" value="1"/>
</dbReference>
<dbReference type="Pfam" id="PF18335">
    <property type="entry name" value="SH3_13"/>
    <property type="match status" value="1"/>
</dbReference>
<dbReference type="Gene3D" id="3.40.50.300">
    <property type="entry name" value="P-loop containing nucleotide triphosphate hydrolases"/>
    <property type="match status" value="2"/>
</dbReference>
<dbReference type="AlphaFoldDB" id="A0A7G6DZV1"/>
<name>A0A7G6DZV1_THEFR</name>
<feature type="domain" description="ATP-dependent RecD2 DNA helicase SH3" evidence="6">
    <location>
        <begin position="570"/>
        <end position="630"/>
    </location>
</feature>
<dbReference type="GO" id="GO:0009338">
    <property type="term" value="C:exodeoxyribonuclease V complex"/>
    <property type="evidence" value="ECO:0007669"/>
    <property type="project" value="TreeGrafter"/>
</dbReference>
<dbReference type="PANTHER" id="PTHR43788">
    <property type="entry name" value="DNA2/NAM7 HELICASE FAMILY MEMBER"/>
    <property type="match status" value="1"/>
</dbReference>
<evidence type="ECO:0000259" key="7">
    <source>
        <dbReference type="Pfam" id="PF23139"/>
    </source>
</evidence>
<dbReference type="HAMAP" id="MF_01488">
    <property type="entry name" value="RecD2"/>
    <property type="match status" value="1"/>
</dbReference>
<keyword evidence="9" id="KW-1185">Reference proteome</keyword>
<comment type="similarity">
    <text evidence="3">Belongs to the RecD family. RecD2 subfamily.</text>
</comment>
<dbReference type="InterPro" id="IPR029493">
    <property type="entry name" value="RecD2-like_HHH"/>
</dbReference>
<dbReference type="InterPro" id="IPR010994">
    <property type="entry name" value="RuvA_2-like"/>
</dbReference>
<keyword evidence="3 8" id="KW-0347">Helicase</keyword>
<dbReference type="InterPro" id="IPR055446">
    <property type="entry name" value="RecD2_N_OB"/>
</dbReference>
<dbReference type="InterPro" id="IPR041451">
    <property type="entry name" value="RecD2_SH13"/>
</dbReference>
<dbReference type="InterPro" id="IPR027785">
    <property type="entry name" value="UvrD-like_helicase_C"/>
</dbReference>
<dbReference type="Pfam" id="PF23139">
    <property type="entry name" value="OB_YrrC"/>
    <property type="match status" value="1"/>
</dbReference>
<evidence type="ECO:0000313" key="9">
    <source>
        <dbReference type="Proteomes" id="UP000515847"/>
    </source>
</evidence>
<dbReference type="InterPro" id="IPR006345">
    <property type="entry name" value="RecD2"/>
</dbReference>
<dbReference type="KEGG" id="tfr:BR63_02930"/>
<dbReference type="GO" id="GO:0017116">
    <property type="term" value="F:single-stranded DNA helicase activity"/>
    <property type="evidence" value="ECO:0007669"/>
    <property type="project" value="TreeGrafter"/>
</dbReference>
<evidence type="ECO:0000259" key="6">
    <source>
        <dbReference type="Pfam" id="PF18335"/>
    </source>
</evidence>
<protein>
    <recommendedName>
        <fullName evidence="3">ATP-dependent RecD2 DNA helicase</fullName>
        <ecNumber evidence="3">5.6.2.3</ecNumber>
    </recommendedName>
    <alternativeName>
        <fullName evidence="3">DNA 5'-3' helicase subunit RecD2</fullName>
    </alternativeName>
</protein>
<dbReference type="EMBL" id="CP045798">
    <property type="protein sequence ID" value="QNB45355.1"/>
    <property type="molecule type" value="Genomic_DNA"/>
</dbReference>
<dbReference type="Pfam" id="PF14520">
    <property type="entry name" value="HHH_5"/>
    <property type="match status" value="1"/>
</dbReference>
<dbReference type="PANTHER" id="PTHR43788:SF6">
    <property type="entry name" value="DNA HELICASE B"/>
    <property type="match status" value="1"/>
</dbReference>
<keyword evidence="3" id="KW-0413">Isomerase</keyword>
<comment type="catalytic activity">
    <reaction evidence="3">
        <text>ATP + H2O = ADP + phosphate + H(+)</text>
        <dbReference type="Rhea" id="RHEA:13065"/>
        <dbReference type="ChEBI" id="CHEBI:15377"/>
        <dbReference type="ChEBI" id="CHEBI:15378"/>
        <dbReference type="ChEBI" id="CHEBI:30616"/>
        <dbReference type="ChEBI" id="CHEBI:43474"/>
        <dbReference type="ChEBI" id="CHEBI:456216"/>
        <dbReference type="EC" id="5.6.2.3"/>
    </reaction>
</comment>
<feature type="binding site" evidence="3">
    <location>
        <begin position="351"/>
        <end position="355"/>
    </location>
    <ligand>
        <name>ATP</name>
        <dbReference type="ChEBI" id="CHEBI:30616"/>
    </ligand>
</feature>
<dbReference type="OrthoDB" id="9803432at2"/>
<dbReference type="Gene3D" id="1.10.150.20">
    <property type="entry name" value="5' to 3' exonuclease, C-terminal subdomain"/>
    <property type="match status" value="1"/>
</dbReference>
<dbReference type="EC" id="5.6.2.3" evidence="3"/>
<dbReference type="GO" id="GO:0003677">
    <property type="term" value="F:DNA binding"/>
    <property type="evidence" value="ECO:0007669"/>
    <property type="project" value="UniProtKB-UniRule"/>
</dbReference>
<sequence>MANNETKLRGTIKKILFPRAKTTDIDFVIAVFGNDDFDVVIKGNIYGAVEKEEIIVEGEWVEDKKYGLQFKVNAWEKPIPSTKEQAYELLSSSLVKGCGPKTARLIVDSLGDGAIETILEQKEACLLPIKGISKKNAGKIVASLSENFNVQNIIKHLAQYGVTVKMAIKLHKEYGSNAVPIILRNPYELTNLSMVGFDRADIIARNMGIAEDSLYRCEAAVIHIMREQPGHCYVDKPDLIRECQALLNKRSAIEIESTLVEKAINNLSKNNKLQVEEDRVYLKQLYQLEKTLAQKVAELVFAKGPVVPRSKIARELIKYQARNKIFLNEKQQETIYKTFENNILLLTGGPGTGKTATIKAVVEIYRQVFPDHTIALCAPTGRASQNLSKIVEIEGKTIHRLLNWGARKTEDGTETTSIERDEANPLEEDFVIVDELSMADIELASCLFRALKTGSRILLVGDADQLPSVGPGAVLRDLLKSPVPSVRLTEIYRQAKNSLIVENAHRINNGQMICTVPGRKDFIFLERSDPQDVEETILACIKRLLEIGYKKEDILVLSPMKKGVSGVLSLNEKIKSLLNPPNSRKKELVVGSKSFRVGDIIIQNQRNDVNKGLYNGNMGLVKNICVNPDDPESREEGLLCEIWGNEIFLTREDITEYDFTTGYCITTHKSQGGQAKVVIAPVITNHYIMLTRNILYTAITRAEEMMIMVGQKKALAMAVKNTTPNLRKTFLSEKIEKYLSEKQKKQLTANFFTC</sequence>
<dbReference type="SUPFAM" id="SSF52540">
    <property type="entry name" value="P-loop containing nucleoside triphosphate hydrolases"/>
    <property type="match status" value="1"/>
</dbReference>
<organism evidence="8 9">
    <name type="scientific">Thermanaerosceptrum fracticalcis</name>
    <dbReference type="NCBI Taxonomy" id="1712410"/>
    <lineage>
        <taxon>Bacteria</taxon>
        <taxon>Bacillati</taxon>
        <taxon>Bacillota</taxon>
        <taxon>Clostridia</taxon>
        <taxon>Eubacteriales</taxon>
        <taxon>Peptococcaceae</taxon>
        <taxon>Thermanaerosceptrum</taxon>
    </lineage>
</organism>
<dbReference type="GO" id="GO:0006310">
    <property type="term" value="P:DNA recombination"/>
    <property type="evidence" value="ECO:0007669"/>
    <property type="project" value="InterPro"/>
</dbReference>
<keyword evidence="3" id="KW-0378">Hydrolase</keyword>
<feature type="domain" description="ATP-dependent RecD2 DNA helicase-like helix-hairpin-helix" evidence="5">
    <location>
        <begin position="147"/>
        <end position="233"/>
    </location>
</feature>
<evidence type="ECO:0000259" key="5">
    <source>
        <dbReference type="Pfam" id="PF14490"/>
    </source>
</evidence>
<reference evidence="8 9" key="1">
    <citation type="journal article" date="2019" name="Front. Microbiol.">
        <title>Thermoanaerosceptrum fracticalcis gen. nov. sp. nov., a Novel Fumarate-Fermenting Microorganism From a Deep Fractured Carbonate Aquifer of the US Great Basin.</title>
        <authorList>
            <person name="Hamilton-Brehm S.D."/>
            <person name="Stewart L.E."/>
            <person name="Zavarin M."/>
            <person name="Caldwell M."/>
            <person name="Lawson P.A."/>
            <person name="Onstott T.C."/>
            <person name="Grzymski J."/>
            <person name="Neveux I."/>
            <person name="Lollar B.S."/>
            <person name="Russell C.E."/>
            <person name="Moser D.P."/>
        </authorList>
    </citation>
    <scope>NUCLEOTIDE SEQUENCE [LARGE SCALE GENOMIC DNA]</scope>
    <source>
        <strain evidence="8 9">DRI-13</strain>
    </source>
</reference>
<dbReference type="GO" id="GO:0016787">
    <property type="term" value="F:hydrolase activity"/>
    <property type="evidence" value="ECO:0007669"/>
    <property type="project" value="UniProtKB-KW"/>
</dbReference>
<keyword evidence="1 3" id="KW-0547">Nucleotide-binding</keyword>